<dbReference type="GeneID" id="14908124"/>
<dbReference type="PROSITE" id="PS00020">
    <property type="entry name" value="ACTININ_2"/>
    <property type="match status" value="1"/>
</dbReference>
<dbReference type="STRING" id="857967.G0QS31"/>
<dbReference type="AlphaFoldDB" id="G0QS31"/>
<evidence type="ECO:0000256" key="1">
    <source>
        <dbReference type="ARBA" id="ARBA00022737"/>
    </source>
</evidence>
<feature type="domain" description="Calponin-homology (CH)" evidence="3">
    <location>
        <begin position="30"/>
        <end position="146"/>
    </location>
</feature>
<dbReference type="InterPro" id="IPR036872">
    <property type="entry name" value="CH_dom_sf"/>
</dbReference>
<dbReference type="GO" id="GO:0005884">
    <property type="term" value="C:actin filament"/>
    <property type="evidence" value="ECO:0007669"/>
    <property type="project" value="TreeGrafter"/>
</dbReference>
<accession>G0QS31</accession>
<organism evidence="4 5">
    <name type="scientific">Ichthyophthirius multifiliis</name>
    <name type="common">White spot disease agent</name>
    <name type="synonym">Ich</name>
    <dbReference type="NCBI Taxonomy" id="5932"/>
    <lineage>
        <taxon>Eukaryota</taxon>
        <taxon>Sar</taxon>
        <taxon>Alveolata</taxon>
        <taxon>Ciliophora</taxon>
        <taxon>Intramacronucleata</taxon>
        <taxon>Oligohymenophorea</taxon>
        <taxon>Hymenostomatida</taxon>
        <taxon>Ophryoglenina</taxon>
        <taxon>Ichthyophthirius</taxon>
    </lineage>
</organism>
<reference evidence="4 5" key="1">
    <citation type="submission" date="2011-07" db="EMBL/GenBank/DDBJ databases">
        <authorList>
            <person name="Coyne R."/>
            <person name="Brami D."/>
            <person name="Johnson J."/>
            <person name="Hostetler J."/>
            <person name="Hannick L."/>
            <person name="Clark T."/>
            <person name="Cassidy-Hanley D."/>
            <person name="Inman J."/>
        </authorList>
    </citation>
    <scope>NUCLEOTIDE SEQUENCE [LARGE SCALE GENOMIC DNA]</scope>
    <source>
        <strain evidence="4 5">G5</strain>
    </source>
</reference>
<sequence length="212" mass="24153">MDNINIATQQQAVRIPVASQEGQSTHSYSSEEVHAFSQHINNSLKDDPHLQSLLPIDSESKQLFDAVGNGIILCKLINKACPGTIFTKAINIEKLNIFKIKENLNLAITSAREIGCVIINVHSGNIIDKTEHIILGLLWQIIKVHLLGGLDLKLHPYLIRLKKEDEEAAELLRLSKEELLTRWFNYHLSNAKREKFRILQQIQKMEKLMFIS</sequence>
<keyword evidence="2" id="KW-0009">Actin-binding</keyword>
<dbReference type="GO" id="GO:0051639">
    <property type="term" value="P:actin filament network formation"/>
    <property type="evidence" value="ECO:0007669"/>
    <property type="project" value="TreeGrafter"/>
</dbReference>
<keyword evidence="1" id="KW-0677">Repeat</keyword>
<name>G0QS31_ICHMU</name>
<evidence type="ECO:0000259" key="3">
    <source>
        <dbReference type="PROSITE" id="PS50021"/>
    </source>
</evidence>
<dbReference type="OrthoDB" id="431378at2759"/>
<dbReference type="SMART" id="SM00033">
    <property type="entry name" value="CH"/>
    <property type="match status" value="1"/>
</dbReference>
<evidence type="ECO:0000313" key="4">
    <source>
        <dbReference type="EMBL" id="EGR31973.1"/>
    </source>
</evidence>
<dbReference type="InterPro" id="IPR001589">
    <property type="entry name" value="Actinin_actin-bd_CS"/>
</dbReference>
<proteinExistence type="predicted"/>
<dbReference type="EMBL" id="GL983804">
    <property type="protein sequence ID" value="EGR31973.1"/>
    <property type="molecule type" value="Genomic_DNA"/>
</dbReference>
<dbReference type="SUPFAM" id="SSF47576">
    <property type="entry name" value="Calponin-homology domain, CH-domain"/>
    <property type="match status" value="1"/>
</dbReference>
<evidence type="ECO:0000313" key="5">
    <source>
        <dbReference type="Proteomes" id="UP000008983"/>
    </source>
</evidence>
<dbReference type="GO" id="GO:0032432">
    <property type="term" value="C:actin filament bundle"/>
    <property type="evidence" value="ECO:0007669"/>
    <property type="project" value="TreeGrafter"/>
</dbReference>
<protein>
    <recommendedName>
        <fullName evidence="3">Calponin-homology (CH) domain-containing protein</fullName>
    </recommendedName>
</protein>
<dbReference type="GO" id="GO:0005737">
    <property type="term" value="C:cytoplasm"/>
    <property type="evidence" value="ECO:0007669"/>
    <property type="project" value="TreeGrafter"/>
</dbReference>
<dbReference type="OMA" id="DEHAINT"/>
<dbReference type="Gene3D" id="1.10.418.10">
    <property type="entry name" value="Calponin-like domain"/>
    <property type="match status" value="2"/>
</dbReference>
<dbReference type="Proteomes" id="UP000008983">
    <property type="component" value="Unassembled WGS sequence"/>
</dbReference>
<dbReference type="RefSeq" id="XP_004035459.1">
    <property type="nucleotide sequence ID" value="XM_004035411.1"/>
</dbReference>
<dbReference type="PROSITE" id="PS50021">
    <property type="entry name" value="CH"/>
    <property type="match status" value="1"/>
</dbReference>
<dbReference type="InterPro" id="IPR039959">
    <property type="entry name" value="Fimbrin/Plastin"/>
</dbReference>
<dbReference type="eggNOG" id="KOG0046">
    <property type="taxonomic scope" value="Eukaryota"/>
</dbReference>
<gene>
    <name evidence="4" type="ORF">IMG5_098970</name>
</gene>
<keyword evidence="5" id="KW-1185">Reference proteome</keyword>
<dbReference type="Pfam" id="PF00307">
    <property type="entry name" value="CH"/>
    <property type="match status" value="1"/>
</dbReference>
<dbReference type="InParanoid" id="G0QS31"/>
<dbReference type="PANTHER" id="PTHR19961">
    <property type="entry name" value="FIMBRIN/PLASTIN"/>
    <property type="match status" value="1"/>
</dbReference>
<evidence type="ECO:0000256" key="2">
    <source>
        <dbReference type="ARBA" id="ARBA00023203"/>
    </source>
</evidence>
<dbReference type="PANTHER" id="PTHR19961:SF18">
    <property type="entry name" value="FI19014P1"/>
    <property type="match status" value="1"/>
</dbReference>
<dbReference type="InterPro" id="IPR001715">
    <property type="entry name" value="CH_dom"/>
</dbReference>
<dbReference type="GO" id="GO:0051015">
    <property type="term" value="F:actin filament binding"/>
    <property type="evidence" value="ECO:0007669"/>
    <property type="project" value="InterPro"/>
</dbReference>
<dbReference type="GO" id="GO:0051017">
    <property type="term" value="P:actin filament bundle assembly"/>
    <property type="evidence" value="ECO:0007669"/>
    <property type="project" value="InterPro"/>
</dbReference>